<accession>A0A8S5QPH8</accession>
<protein>
    <submittedName>
        <fullName evidence="1">Nuclease MPE metallo-phosphodiesterase/nuclease, DNA BINDING PROTEIN.0A</fullName>
    </submittedName>
</protein>
<organism evidence="1">
    <name type="scientific">Siphoviridae sp. ctgBD49</name>
    <dbReference type="NCBI Taxonomy" id="2826420"/>
    <lineage>
        <taxon>Viruses</taxon>
        <taxon>Duplodnaviria</taxon>
        <taxon>Heunggongvirae</taxon>
        <taxon>Uroviricota</taxon>
        <taxon>Caudoviricetes</taxon>
    </lineage>
</organism>
<sequence>MHCVTVDYPSDWTDARIYILSDLHIGDPQADPESIAERISRIADDEHGLCVLNGDILNTAVRNGVSDVYGELMSPMDQIQLASDLLRPISGRIISADTGNHENRTYKNDGVDIMRLVCRELGVEKRYAPEGVLCFLRFGAQSKRNRNKPFVYSIYSTHGTGGGRKEGAKAIRLADMASIVDADIYIHSHSHLPMVMKQSFFRVDIQHQCTMPVTKLFVNDSSSLNYGGYGQAGEYKPYSKDSPVIHLDGKKKRTSATL</sequence>
<evidence type="ECO:0000313" key="1">
    <source>
        <dbReference type="EMBL" id="DAE20914.1"/>
    </source>
</evidence>
<dbReference type="InterPro" id="IPR029052">
    <property type="entry name" value="Metallo-depent_PP-like"/>
</dbReference>
<dbReference type="SUPFAM" id="SSF56300">
    <property type="entry name" value="Metallo-dependent phosphatases"/>
    <property type="match status" value="1"/>
</dbReference>
<name>A0A8S5QPH8_9CAUD</name>
<reference evidence="1" key="1">
    <citation type="journal article" date="2021" name="Proc. Natl. Acad. Sci. U.S.A.">
        <title>A Catalog of Tens of Thousands of Viruses from Human Metagenomes Reveals Hidden Associations with Chronic Diseases.</title>
        <authorList>
            <person name="Tisza M.J."/>
            <person name="Buck C.B."/>
        </authorList>
    </citation>
    <scope>NUCLEOTIDE SEQUENCE</scope>
    <source>
        <strain evidence="1">CtgBD49</strain>
    </source>
</reference>
<dbReference type="Gene3D" id="3.60.21.10">
    <property type="match status" value="1"/>
</dbReference>
<dbReference type="EMBL" id="BK015703">
    <property type="protein sequence ID" value="DAE20914.1"/>
    <property type="molecule type" value="Genomic_DNA"/>
</dbReference>
<proteinExistence type="predicted"/>